<dbReference type="GO" id="GO:0043751">
    <property type="term" value="F:polyphosphate:AMP phosphotransferase activity"/>
    <property type="evidence" value="ECO:0007669"/>
    <property type="project" value="InterPro"/>
</dbReference>
<dbReference type="InterPro" id="IPR022488">
    <property type="entry name" value="PPK2-related"/>
</dbReference>
<dbReference type="PANTHER" id="PTHR34383:SF3">
    <property type="entry name" value="POLYPHOSPHATE:AMP PHOSPHOTRANSFERASE"/>
    <property type="match status" value="1"/>
</dbReference>
<dbReference type="OrthoDB" id="9775224at2"/>
<dbReference type="PANTHER" id="PTHR34383">
    <property type="entry name" value="POLYPHOSPHATE:AMP PHOSPHOTRANSFERASE-RELATED"/>
    <property type="match status" value="1"/>
</dbReference>
<protein>
    <submittedName>
        <fullName evidence="2">Polyphosphate:AMP phosphotransferase</fullName>
    </submittedName>
</protein>
<dbReference type="GO" id="GO:0006797">
    <property type="term" value="P:polyphosphate metabolic process"/>
    <property type="evidence" value="ECO:0007669"/>
    <property type="project" value="InterPro"/>
</dbReference>
<dbReference type="InterPro" id="IPR022489">
    <property type="entry name" value="PolyP_AMP_Tfrase"/>
</dbReference>
<dbReference type="SUPFAM" id="SSF52540">
    <property type="entry name" value="P-loop containing nucleoside triphosphate hydrolases"/>
    <property type="match status" value="2"/>
</dbReference>
<feature type="domain" description="Polyphosphate kinase-2-related" evidence="1">
    <location>
        <begin position="11"/>
        <end position="233"/>
    </location>
</feature>
<feature type="domain" description="Polyphosphate kinase-2-related" evidence="1">
    <location>
        <begin position="271"/>
        <end position="493"/>
    </location>
</feature>
<keyword evidence="2" id="KW-0808">Transferase</keyword>
<dbReference type="Gene3D" id="3.40.50.300">
    <property type="entry name" value="P-loop containing nucleotide triphosphate hydrolases"/>
    <property type="match status" value="2"/>
</dbReference>
<accession>A0A1A6DT47</accession>
<dbReference type="NCBIfam" id="TIGR03708">
    <property type="entry name" value="poly_P_AMP_trns"/>
    <property type="match status" value="1"/>
</dbReference>
<dbReference type="STRING" id="1101373.A9O67_08490"/>
<dbReference type="InterPro" id="IPR027417">
    <property type="entry name" value="P-loop_NTPase"/>
</dbReference>
<dbReference type="EMBL" id="LZDH01000065">
    <property type="protein sequence ID" value="OBS29861.1"/>
    <property type="molecule type" value="Genomic_DNA"/>
</dbReference>
<evidence type="ECO:0000259" key="1">
    <source>
        <dbReference type="Pfam" id="PF03976"/>
    </source>
</evidence>
<dbReference type="AlphaFoldDB" id="A0A1A6DT47"/>
<proteinExistence type="predicted"/>
<evidence type="ECO:0000313" key="2">
    <source>
        <dbReference type="EMBL" id="OBS29861.1"/>
    </source>
</evidence>
<keyword evidence="3" id="KW-1185">Reference proteome</keyword>
<dbReference type="Proteomes" id="UP000091969">
    <property type="component" value="Unassembled WGS sequence"/>
</dbReference>
<name>A0A1A6DT47_9BURK</name>
<sequence length="504" mass="58525">MFDSAEIGHRIDRATYKAEVPALRAALLDAQYELLRRGTRAVVILINGVDGAGRSETVNTLNAWMDPRHIRTEAFGAMTDEDRRWPEMWRFWQVLPPKGRIGILFGSWYTDPILARVEGRDSRDHFAHRLERIRQFERMLTAEGVVLVKFWFHLSRQAAKARLKALASDPRTAWRIGPQERANLKRYDDFIDASDEALRKTSLGEAPWIVIEGSDEAYRHLTAGRHLLSVLRHAAAPASPVPPQGPLPASVIEAPGDDVTLLKAQDYGRRLTHERYERLLERWQGRLNGLSRDLRLRGRSLVVVFEGMDAAGKGSTIRRLTAAWDARFYRVVPVAAPNENERAQPYLWRFWRYIPPHGRAVIFDRSWYGRVLVERVEGFCAEADWMRAYGEINAYEEELTEAGVIIVKFWLAITPQEQLRRFREREATPHKQFKITPEDWRNRDKWPQYERAVQDMVDRTSTRVAPWHLVASDDKLWSRIEVLRTLCRRIEQALEQGIPAKRRL</sequence>
<evidence type="ECO:0000313" key="3">
    <source>
        <dbReference type="Proteomes" id="UP000091969"/>
    </source>
</evidence>
<organism evidence="2 3">
    <name type="scientific">Tepidimonas fonticaldi</name>
    <dbReference type="NCBI Taxonomy" id="1101373"/>
    <lineage>
        <taxon>Bacteria</taxon>
        <taxon>Pseudomonadati</taxon>
        <taxon>Pseudomonadota</taxon>
        <taxon>Betaproteobacteria</taxon>
        <taxon>Burkholderiales</taxon>
        <taxon>Tepidimonas</taxon>
    </lineage>
</organism>
<comment type="caution">
    <text evidence="2">The sequence shown here is derived from an EMBL/GenBank/DDBJ whole genome shotgun (WGS) entry which is preliminary data.</text>
</comment>
<reference evidence="2 3" key="1">
    <citation type="submission" date="2016-06" db="EMBL/GenBank/DDBJ databases">
        <title>Genome sequence of Tepidimonas fonticaldi PL17.</title>
        <authorList>
            <person name="Pinnaka A.K."/>
        </authorList>
    </citation>
    <scope>NUCLEOTIDE SEQUENCE [LARGE SCALE GENOMIC DNA]</scope>
    <source>
        <strain evidence="2 3">PL17</strain>
    </source>
</reference>
<dbReference type="RefSeq" id="WP_068610138.1">
    <property type="nucleotide sequence ID" value="NZ_LZDH01000065.1"/>
</dbReference>
<gene>
    <name evidence="2" type="ORF">A9O67_08490</name>
</gene>
<dbReference type="Pfam" id="PF03976">
    <property type="entry name" value="PPK2"/>
    <property type="match status" value="2"/>
</dbReference>